<proteinExistence type="predicted"/>
<protein>
    <submittedName>
        <fullName evidence="1">Uncharacterized protein</fullName>
    </submittedName>
</protein>
<dbReference type="EMBL" id="MK071999">
    <property type="protein sequence ID" value="AYV76854.1"/>
    <property type="molecule type" value="Genomic_DNA"/>
</dbReference>
<gene>
    <name evidence="1" type="ORF">Barrevirus2_7</name>
</gene>
<evidence type="ECO:0000313" key="1">
    <source>
        <dbReference type="EMBL" id="AYV76854.1"/>
    </source>
</evidence>
<reference evidence="1" key="1">
    <citation type="submission" date="2018-10" db="EMBL/GenBank/DDBJ databases">
        <title>Hidden diversity of soil giant viruses.</title>
        <authorList>
            <person name="Schulz F."/>
            <person name="Alteio L."/>
            <person name="Goudeau D."/>
            <person name="Ryan E.M."/>
            <person name="Malmstrom R.R."/>
            <person name="Blanchard J."/>
            <person name="Woyke T."/>
        </authorList>
    </citation>
    <scope>NUCLEOTIDE SEQUENCE</scope>
    <source>
        <strain evidence="1">BAV1</strain>
    </source>
</reference>
<accession>A0A3G4ZR85</accession>
<name>A0A3G4ZR85_9VIRU</name>
<organism evidence="1">
    <name type="scientific">Barrevirus sp</name>
    <dbReference type="NCBI Taxonomy" id="2487763"/>
    <lineage>
        <taxon>Viruses</taxon>
        <taxon>Varidnaviria</taxon>
        <taxon>Bamfordvirae</taxon>
        <taxon>Nucleocytoviricota</taxon>
        <taxon>Megaviricetes</taxon>
        <taxon>Imitervirales</taxon>
        <taxon>Mimiviridae</taxon>
        <taxon>Klosneuvirinae</taxon>
    </lineage>
</organism>
<sequence>MSNTKNEPNGGFLPIYICDEEESISNSEQQEGPIKREYETYNKSISIKTLMEKRRAKNPLIKNI</sequence>